<name>A0A915IVM0_ROMCU</name>
<evidence type="ECO:0000256" key="4">
    <source>
        <dbReference type="ARBA" id="ARBA00023136"/>
    </source>
</evidence>
<dbReference type="Proteomes" id="UP000887565">
    <property type="component" value="Unplaced"/>
</dbReference>
<feature type="transmembrane region" description="Helical" evidence="6">
    <location>
        <begin position="367"/>
        <end position="389"/>
    </location>
</feature>
<protein>
    <submittedName>
        <fullName evidence="8">Zinc transporter ZIP3</fullName>
    </submittedName>
</protein>
<reference evidence="8" key="1">
    <citation type="submission" date="2022-11" db="UniProtKB">
        <authorList>
            <consortium name="WormBaseParasite"/>
        </authorList>
    </citation>
    <scope>IDENTIFICATION</scope>
</reference>
<feature type="region of interest" description="Disordered" evidence="5">
    <location>
        <begin position="217"/>
        <end position="238"/>
    </location>
</feature>
<evidence type="ECO:0000313" key="7">
    <source>
        <dbReference type="Proteomes" id="UP000887565"/>
    </source>
</evidence>
<keyword evidence="3 6" id="KW-1133">Transmembrane helix</keyword>
<feature type="transmembrane region" description="Helical" evidence="6">
    <location>
        <begin position="401"/>
        <end position="424"/>
    </location>
</feature>
<evidence type="ECO:0000256" key="3">
    <source>
        <dbReference type="ARBA" id="ARBA00022989"/>
    </source>
</evidence>
<organism evidence="7 8">
    <name type="scientific">Romanomermis culicivorax</name>
    <name type="common">Nematode worm</name>
    <dbReference type="NCBI Taxonomy" id="13658"/>
    <lineage>
        <taxon>Eukaryota</taxon>
        <taxon>Metazoa</taxon>
        <taxon>Ecdysozoa</taxon>
        <taxon>Nematoda</taxon>
        <taxon>Enoplea</taxon>
        <taxon>Dorylaimia</taxon>
        <taxon>Mermithida</taxon>
        <taxon>Mermithoidea</taxon>
        <taxon>Mermithidae</taxon>
        <taxon>Romanomermis</taxon>
    </lineage>
</organism>
<dbReference type="WBParaSite" id="nRc.2.0.1.t17851-RA">
    <property type="protein sequence ID" value="nRc.2.0.1.t17851-RA"/>
    <property type="gene ID" value="nRc.2.0.1.g17851"/>
</dbReference>
<dbReference type="InterPro" id="IPR003689">
    <property type="entry name" value="ZIP"/>
</dbReference>
<evidence type="ECO:0000256" key="2">
    <source>
        <dbReference type="ARBA" id="ARBA00022692"/>
    </source>
</evidence>
<keyword evidence="2 6" id="KW-0812">Transmembrane</keyword>
<feature type="transmembrane region" description="Helical" evidence="6">
    <location>
        <begin position="137"/>
        <end position="161"/>
    </location>
</feature>
<evidence type="ECO:0000256" key="6">
    <source>
        <dbReference type="SAM" id="Phobius"/>
    </source>
</evidence>
<sequence length="457" mass="51354">MYQRGGGRQRQPVNTALCGRIICRKYNCPYATDGWRQMIVNSPTLVTEVVAAITAEQPSPFGSLTSSSVEPSPKRARVLSQEKTGTSMDLSQAKIFAFVAVFVILILFIILPFILVRFCFKKKNLRANSKKRCNFPWFNLSNCLAAGIFMATCFIGLLPHIRHHVGIYESMFEHDGAKRHVPWAEFLVIVGFLSVLMLEEAGRKICCRSKKATKHKDFTAVKEREKEDSETKNSGLNSMEEEPLMDVEFVAVEDDSQDSREESFLRKDLHSKHNHNQSHNNLPNHHHHHHNISQIISAEDDQSLNWRSAALLLSLGIHGVFEGVALGLQDTPDAFWKLLGGVMTHEILCALAFGVNLAATKMTVKSAFLSALLLAFTVPGGMLSGLFFHADSQGSYSHKSLLVKIILEGFAAGTFVHVAFFHMLKEELAEQNDNYRFLKILCIFCGFLLFFFITLWT</sequence>
<dbReference type="PANTHER" id="PTHR11040">
    <property type="entry name" value="ZINC/IRON TRANSPORTER"/>
    <property type="match status" value="1"/>
</dbReference>
<evidence type="ECO:0000313" key="8">
    <source>
        <dbReference type="WBParaSite" id="nRc.2.0.1.t17851-RA"/>
    </source>
</evidence>
<evidence type="ECO:0000256" key="1">
    <source>
        <dbReference type="ARBA" id="ARBA00004141"/>
    </source>
</evidence>
<feature type="compositionally biased region" description="Basic and acidic residues" evidence="5">
    <location>
        <begin position="217"/>
        <end position="231"/>
    </location>
</feature>
<proteinExistence type="predicted"/>
<dbReference type="PANTHER" id="PTHR11040:SF208">
    <property type="entry name" value="ZINC_IRON PERMEASE"/>
    <property type="match status" value="1"/>
</dbReference>
<dbReference type="GO" id="GO:0005385">
    <property type="term" value="F:zinc ion transmembrane transporter activity"/>
    <property type="evidence" value="ECO:0007669"/>
    <property type="project" value="TreeGrafter"/>
</dbReference>
<evidence type="ECO:0000256" key="5">
    <source>
        <dbReference type="SAM" id="MobiDB-lite"/>
    </source>
</evidence>
<dbReference type="GO" id="GO:0005886">
    <property type="term" value="C:plasma membrane"/>
    <property type="evidence" value="ECO:0007669"/>
    <property type="project" value="TreeGrafter"/>
</dbReference>
<comment type="subcellular location">
    <subcellularLocation>
        <location evidence="1">Membrane</location>
        <topology evidence="1">Multi-pass membrane protein</topology>
    </subcellularLocation>
</comment>
<keyword evidence="4 6" id="KW-0472">Membrane</keyword>
<dbReference type="AlphaFoldDB" id="A0A915IVM0"/>
<feature type="transmembrane region" description="Helical" evidence="6">
    <location>
        <begin position="436"/>
        <end position="456"/>
    </location>
</feature>
<dbReference type="OMA" id="CVNASKT"/>
<feature type="transmembrane region" description="Helical" evidence="6">
    <location>
        <begin position="181"/>
        <end position="198"/>
    </location>
</feature>
<feature type="transmembrane region" description="Helical" evidence="6">
    <location>
        <begin position="95"/>
        <end position="116"/>
    </location>
</feature>
<feature type="region of interest" description="Disordered" evidence="5">
    <location>
        <begin position="270"/>
        <end position="290"/>
    </location>
</feature>
<keyword evidence="7" id="KW-1185">Reference proteome</keyword>
<dbReference type="Pfam" id="PF02535">
    <property type="entry name" value="Zip"/>
    <property type="match status" value="1"/>
</dbReference>
<accession>A0A915IVM0</accession>